<dbReference type="EnsemblMetazoa" id="Aqu2.1.10991_001">
    <property type="protein sequence ID" value="Aqu2.1.10991_001"/>
    <property type="gene ID" value="Aqu2.1.10991"/>
</dbReference>
<name>A0A1X7T8Z9_AMPQE</name>
<dbReference type="OMA" id="ITTEYCK"/>
<dbReference type="AlphaFoldDB" id="A0A1X7T8Z9"/>
<dbReference type="InParanoid" id="A0A1X7T8Z9"/>
<sequence>MSFDVIVEGACTNQYSKRSSNNLCSLKVPNGLLYLWYLQKPPSIIAALSNSIAGKAVQVSEAAERLKKRMMSKAGEINSLIKRSNKREKEKIRAKYSLFGVMKDEVMSFDHYNDIIKEKDKTIKDLQHIIHRKTISSEASINSGKGICDVEARQRKRKIATLKESCKNALWFTGTYDINLVDISYKSSDDKKLVLKYNRSPLPSITADSVAEAAEGHGSQEILDLLDRFGVSDEFYHELTMLYPELPRSYLIKKERSKIVATTDIRHLPKPHEGCYIQFEQCLVDTITNFEDIHSPVEIKLSGDGAPFTRLSSFIILSFSLPSLDFSLSSTSNYTFAVIKGKESYHLMKEELAPVLVEVNQIIQRGYLIIKGKRIEINLLLGGDYKFLLMTMGLKEASSNFACLYCEIHKDKRWDITFEAKERSLSSLVENAKKKQLGVSFEPLFKLEMTNIVIDELHVSSRNGYSFEKCFMEDDIPR</sequence>
<dbReference type="eggNOG" id="ENOG502QVWC">
    <property type="taxonomic scope" value="Eukaryota"/>
</dbReference>
<proteinExistence type="predicted"/>
<dbReference type="OrthoDB" id="5988461at2759"/>
<reference evidence="1" key="1">
    <citation type="submission" date="2017-05" db="UniProtKB">
        <authorList>
            <consortium name="EnsemblMetazoa"/>
        </authorList>
    </citation>
    <scope>IDENTIFICATION</scope>
</reference>
<evidence type="ECO:0000313" key="1">
    <source>
        <dbReference type="EnsemblMetazoa" id="Aqu2.1.10991_001"/>
    </source>
</evidence>
<organism evidence="1">
    <name type="scientific">Amphimedon queenslandica</name>
    <name type="common">Sponge</name>
    <dbReference type="NCBI Taxonomy" id="400682"/>
    <lineage>
        <taxon>Eukaryota</taxon>
        <taxon>Metazoa</taxon>
        <taxon>Porifera</taxon>
        <taxon>Demospongiae</taxon>
        <taxon>Heteroscleromorpha</taxon>
        <taxon>Haplosclerida</taxon>
        <taxon>Niphatidae</taxon>
        <taxon>Amphimedon</taxon>
    </lineage>
</organism>
<dbReference type="PANTHER" id="PTHR31424:SF3">
    <property type="entry name" value="RING-TYPE DOMAIN-CONTAINING PROTEIN"/>
    <property type="match status" value="1"/>
</dbReference>
<dbReference type="PANTHER" id="PTHR31424">
    <property type="entry name" value="PROTEIN CBG23806"/>
    <property type="match status" value="1"/>
</dbReference>
<protein>
    <submittedName>
        <fullName evidence="1">Uncharacterized protein</fullName>
    </submittedName>
</protein>
<accession>A0A1X7T8Z9</accession>